<reference evidence="2 3" key="1">
    <citation type="submission" date="2016-11" db="EMBL/GenBank/DDBJ databases">
        <authorList>
            <person name="Jaros S."/>
            <person name="Januszkiewicz K."/>
            <person name="Wedrychowicz H."/>
        </authorList>
    </citation>
    <scope>NUCLEOTIDE SEQUENCE [LARGE SCALE GENOMIC DNA]</scope>
    <source>
        <strain evidence="2 3">DSM 26897</strain>
    </source>
</reference>
<evidence type="ECO:0008006" key="4">
    <source>
        <dbReference type="Google" id="ProtNLM"/>
    </source>
</evidence>
<dbReference type="STRING" id="1302690.BUE76_00305"/>
<dbReference type="EMBL" id="FQUO01000020">
    <property type="protein sequence ID" value="SHG20126.1"/>
    <property type="molecule type" value="Genomic_DNA"/>
</dbReference>
<feature type="signal peptide" evidence="1">
    <location>
        <begin position="1"/>
        <end position="20"/>
    </location>
</feature>
<evidence type="ECO:0000313" key="2">
    <source>
        <dbReference type="EMBL" id="SHG20126.1"/>
    </source>
</evidence>
<proteinExistence type="predicted"/>
<protein>
    <recommendedName>
        <fullName evidence="4">DUF5045 domain-containing protein</fullName>
    </recommendedName>
</protein>
<accession>A0A1M5HVZ2</accession>
<dbReference type="Proteomes" id="UP000184368">
    <property type="component" value="Unassembled WGS sequence"/>
</dbReference>
<dbReference type="OrthoDB" id="1265092at2"/>
<keyword evidence="3" id="KW-1185">Reference proteome</keyword>
<organism evidence="2 3">
    <name type="scientific">Cnuella takakiae</name>
    <dbReference type="NCBI Taxonomy" id="1302690"/>
    <lineage>
        <taxon>Bacteria</taxon>
        <taxon>Pseudomonadati</taxon>
        <taxon>Bacteroidota</taxon>
        <taxon>Chitinophagia</taxon>
        <taxon>Chitinophagales</taxon>
        <taxon>Chitinophagaceae</taxon>
        <taxon>Cnuella</taxon>
    </lineage>
</organism>
<name>A0A1M5HVZ2_9BACT</name>
<evidence type="ECO:0000313" key="3">
    <source>
        <dbReference type="Proteomes" id="UP000184368"/>
    </source>
</evidence>
<feature type="chain" id="PRO_5012928793" description="DUF5045 domain-containing protein" evidence="1">
    <location>
        <begin position="21"/>
        <end position="259"/>
    </location>
</feature>
<gene>
    <name evidence="2" type="ORF">SAMN05444008_12086</name>
</gene>
<dbReference type="RefSeq" id="WP_073047556.1">
    <property type="nucleotide sequence ID" value="NZ_FQUO01000020.1"/>
</dbReference>
<sequence length="259" mass="29564">MKTPTLILALSLAAQCPAQVAMPVQDKANSGQLKRMAMHQWDDWQPTPETGFLGLPKDPRGWFFWRVLHRDYYRGEDSRPYRADGPFVRNYASLIAQERDDRAIRDSLQAVTLASAATYTSMSGGAGDITYTLYFQKQFDELFTEVPRRMAELQRTQPIAAAKMKENTYYRKYLEFADISRDRVGIIHGSFVDRGARMLAYLELAKELRRQNDVIISMIAAMRRLTALPPNFPKGSKGTTGIHRSDGEIVRHILSTHKF</sequence>
<dbReference type="AlphaFoldDB" id="A0A1M5HVZ2"/>
<keyword evidence="1" id="KW-0732">Signal</keyword>
<evidence type="ECO:0000256" key="1">
    <source>
        <dbReference type="SAM" id="SignalP"/>
    </source>
</evidence>